<comment type="caution">
    <text evidence="1">The sequence shown here is derived from an EMBL/GenBank/DDBJ whole genome shotgun (WGS) entry which is preliminary data.</text>
</comment>
<organism evidence="1 2">
    <name type="scientific">Maribacter chungangensis</name>
    <dbReference type="NCBI Taxonomy" id="1069117"/>
    <lineage>
        <taxon>Bacteria</taxon>
        <taxon>Pseudomonadati</taxon>
        <taxon>Bacteroidota</taxon>
        <taxon>Flavobacteriia</taxon>
        <taxon>Flavobacteriales</taxon>
        <taxon>Flavobacteriaceae</taxon>
        <taxon>Maribacter</taxon>
    </lineage>
</organism>
<dbReference type="GO" id="GO:0016491">
    <property type="term" value="F:oxidoreductase activity"/>
    <property type="evidence" value="ECO:0007669"/>
    <property type="project" value="UniProtKB-KW"/>
</dbReference>
<evidence type="ECO:0000313" key="1">
    <source>
        <dbReference type="EMBL" id="MFD0798322.1"/>
    </source>
</evidence>
<proteinExistence type="predicted"/>
<dbReference type="InterPro" id="IPR027056">
    <property type="entry name" value="Gluconate_2DH_su3"/>
</dbReference>
<gene>
    <name evidence="1" type="ORF">ACFQZJ_12695</name>
</gene>
<dbReference type="EMBL" id="JBHTHY010000011">
    <property type="protein sequence ID" value="MFD0798322.1"/>
    <property type="molecule type" value="Genomic_DNA"/>
</dbReference>
<accession>A0ABW3B4R6</accession>
<keyword evidence="2" id="KW-1185">Reference proteome</keyword>
<reference evidence="2" key="1">
    <citation type="journal article" date="2019" name="Int. J. Syst. Evol. Microbiol.">
        <title>The Global Catalogue of Microorganisms (GCM) 10K type strain sequencing project: providing services to taxonomists for standard genome sequencing and annotation.</title>
        <authorList>
            <consortium name="The Broad Institute Genomics Platform"/>
            <consortium name="The Broad Institute Genome Sequencing Center for Infectious Disease"/>
            <person name="Wu L."/>
            <person name="Ma J."/>
        </authorList>
    </citation>
    <scope>NUCLEOTIDE SEQUENCE [LARGE SCALE GENOMIC DNA]</scope>
    <source>
        <strain evidence="2">CCUG 61948</strain>
    </source>
</reference>
<sequence length="190" mass="21060">MNRRKAIGGILGITGLGFASVTGFKLFYAPSTIDRGQLQRFENLLAELVDIIIPATETPGAKDAEVQDYIIRFMESCSSNKEYYNFLNGLADVQNTCLNDYGASFQECTIAEKTSVLQNLDNNYDVNSLVSKIDKKIRGRSFFTILKSLTVEGYCTSRLGATQLLAYQPVPGRYTAITTLRPNQKAWATS</sequence>
<dbReference type="EC" id="1.-.-.-" evidence="1"/>
<name>A0ABW3B4R6_9FLAO</name>
<dbReference type="RefSeq" id="WP_379935025.1">
    <property type="nucleotide sequence ID" value="NZ_JBHTHY010000011.1"/>
</dbReference>
<dbReference type="Proteomes" id="UP001597012">
    <property type="component" value="Unassembled WGS sequence"/>
</dbReference>
<dbReference type="Pfam" id="PF13618">
    <property type="entry name" value="Gluconate_2-dh3"/>
    <property type="match status" value="1"/>
</dbReference>
<keyword evidence="1" id="KW-0560">Oxidoreductase</keyword>
<protein>
    <submittedName>
        <fullName evidence="1">Gluconate 2-dehydrogenase subunit 3 family protein</fullName>
        <ecNumber evidence="1">1.-.-.-</ecNumber>
    </submittedName>
</protein>
<evidence type="ECO:0000313" key="2">
    <source>
        <dbReference type="Proteomes" id="UP001597012"/>
    </source>
</evidence>